<name>A0AAD9LZG5_9PEZI</name>
<reference evidence="2" key="1">
    <citation type="submission" date="2021-06" db="EMBL/GenBank/DDBJ databases">
        <title>Comparative genomics, transcriptomics and evolutionary studies reveal genomic signatures of adaptation to plant cell wall in hemibiotrophic fungi.</title>
        <authorList>
            <consortium name="DOE Joint Genome Institute"/>
            <person name="Baroncelli R."/>
            <person name="Diaz J.F."/>
            <person name="Benocci T."/>
            <person name="Peng M."/>
            <person name="Battaglia E."/>
            <person name="Haridas S."/>
            <person name="Andreopoulos W."/>
            <person name="Labutti K."/>
            <person name="Pangilinan J."/>
            <person name="Floch G.L."/>
            <person name="Makela M.R."/>
            <person name="Henrissat B."/>
            <person name="Grigoriev I.V."/>
            <person name="Crouch J.A."/>
            <person name="De Vries R.P."/>
            <person name="Sukno S.A."/>
            <person name="Thon M.R."/>
        </authorList>
    </citation>
    <scope>NUCLEOTIDE SEQUENCE</scope>
    <source>
        <strain evidence="2">MAFF235873</strain>
    </source>
</reference>
<evidence type="ECO:0000313" key="2">
    <source>
        <dbReference type="EMBL" id="KAK2026622.1"/>
    </source>
</evidence>
<evidence type="ECO:0000256" key="1">
    <source>
        <dbReference type="SAM" id="Phobius"/>
    </source>
</evidence>
<keyword evidence="1" id="KW-0472">Membrane</keyword>
<keyword evidence="3" id="KW-1185">Reference proteome</keyword>
<accession>A0AAD9LZG5</accession>
<dbReference type="AlphaFoldDB" id="A0AAD9LZG5"/>
<organism evidence="2 3">
    <name type="scientific">Colletotrichum zoysiae</name>
    <dbReference type="NCBI Taxonomy" id="1216348"/>
    <lineage>
        <taxon>Eukaryota</taxon>
        <taxon>Fungi</taxon>
        <taxon>Dikarya</taxon>
        <taxon>Ascomycota</taxon>
        <taxon>Pezizomycotina</taxon>
        <taxon>Sordariomycetes</taxon>
        <taxon>Hypocreomycetidae</taxon>
        <taxon>Glomerellales</taxon>
        <taxon>Glomerellaceae</taxon>
        <taxon>Colletotrichum</taxon>
        <taxon>Colletotrichum graminicola species complex</taxon>
    </lineage>
</organism>
<comment type="caution">
    <text evidence="2">The sequence shown here is derived from an EMBL/GenBank/DDBJ whole genome shotgun (WGS) entry which is preliminary data.</text>
</comment>
<dbReference type="Proteomes" id="UP001232148">
    <property type="component" value="Unassembled WGS sequence"/>
</dbReference>
<keyword evidence="1" id="KW-1133">Transmembrane helix</keyword>
<evidence type="ECO:0000313" key="3">
    <source>
        <dbReference type="Proteomes" id="UP001232148"/>
    </source>
</evidence>
<dbReference type="InterPro" id="IPR053008">
    <property type="entry name" value="Phomopsin_biosynth_assoc"/>
</dbReference>
<dbReference type="EMBL" id="MU842910">
    <property type="protein sequence ID" value="KAK2026622.1"/>
    <property type="molecule type" value="Genomic_DNA"/>
</dbReference>
<dbReference type="PANTHER" id="PTHR35896">
    <property type="entry name" value="IG-LIKE DOMAIN-CONTAINING PROTEIN"/>
    <property type="match status" value="1"/>
</dbReference>
<dbReference type="PANTHER" id="PTHR35896:SF3">
    <property type="entry name" value="MAJOR FACILITATOR SUPERFAMILY TRANSPORTER"/>
    <property type="match status" value="1"/>
</dbReference>
<gene>
    <name evidence="2" type="ORF">LX32DRAFT_684410</name>
</gene>
<keyword evidence="1" id="KW-0812">Transmembrane</keyword>
<sequence length="236" mass="27039">MDYKYNNVPESEGALQTKFHATTEKKLRDPPTASRLGLKPHISSCAIATIAAVILVLASLFGFFVGSTATRMAMQGAAPAVSEVRRIDDCGETPAQARSNGCRYDTMIQQWVPAACYDEEHSEMYLSTYNWKWYYDIDAEREMPDEVVRRGEHQVAFMVDDYHRRHCAYVWEVSARALQQQKPMLDEWLSYKHVRHCNRILLSPPWNSTKHPTAVETHSGYGRCAPYQLWATDMPE</sequence>
<proteinExistence type="predicted"/>
<feature type="transmembrane region" description="Helical" evidence="1">
    <location>
        <begin position="41"/>
        <end position="65"/>
    </location>
</feature>
<protein>
    <submittedName>
        <fullName evidence="2">Uncharacterized protein</fullName>
    </submittedName>
</protein>